<dbReference type="Proteomes" id="UP001275315">
    <property type="component" value="Unassembled WGS sequence"/>
</dbReference>
<comment type="caution">
    <text evidence="3">The sequence shown here is derived from an EMBL/GenBank/DDBJ whole genome shotgun (WGS) entry which is preliminary data.</text>
</comment>
<gene>
    <name evidence="3" type="ORF">RWD45_10705</name>
</gene>
<evidence type="ECO:0000313" key="4">
    <source>
        <dbReference type="Proteomes" id="UP001275315"/>
    </source>
</evidence>
<evidence type="ECO:0000313" key="3">
    <source>
        <dbReference type="EMBL" id="MDY0408934.1"/>
    </source>
</evidence>
<protein>
    <submittedName>
        <fullName evidence="3">Uncharacterized protein</fullName>
    </submittedName>
</protein>
<reference evidence="3 4" key="1">
    <citation type="submission" date="2023-10" db="EMBL/GenBank/DDBJ databases">
        <title>Virgibacillus soli CC-YMP-6 genome.</title>
        <authorList>
            <person name="Miliotis G."/>
            <person name="Sengupta P."/>
            <person name="Hameed A."/>
            <person name="Chuvochina M."/>
            <person name="Mcdonagh F."/>
            <person name="Simpson A.C."/>
            <person name="Singh N.K."/>
            <person name="Rekha P.D."/>
            <person name="Raman K."/>
            <person name="Hugenholtz P."/>
            <person name="Venkateswaran K."/>
        </authorList>
    </citation>
    <scope>NUCLEOTIDE SEQUENCE [LARGE SCALE GENOMIC DNA]</scope>
    <source>
        <strain evidence="3 4">CC-YMP-6</strain>
    </source>
</reference>
<dbReference type="EMBL" id="JAWDIQ010000001">
    <property type="protein sequence ID" value="MDY0408934.1"/>
    <property type="molecule type" value="Genomic_DNA"/>
</dbReference>
<evidence type="ECO:0000256" key="2">
    <source>
        <dbReference type="SAM" id="MobiDB-lite"/>
    </source>
</evidence>
<dbReference type="RefSeq" id="WP_320379635.1">
    <property type="nucleotide sequence ID" value="NZ_JAWDIQ010000001.1"/>
</dbReference>
<organism evidence="3 4">
    <name type="scientific">Paracerasibacillus soli</name>
    <dbReference type="NCBI Taxonomy" id="480284"/>
    <lineage>
        <taxon>Bacteria</taxon>
        <taxon>Bacillati</taxon>
        <taxon>Bacillota</taxon>
        <taxon>Bacilli</taxon>
        <taxon>Bacillales</taxon>
        <taxon>Bacillaceae</taxon>
        <taxon>Paracerasibacillus</taxon>
    </lineage>
</organism>
<accession>A0ABU5CRD2</accession>
<keyword evidence="4" id="KW-1185">Reference proteome</keyword>
<feature type="compositionally biased region" description="Basic and acidic residues" evidence="2">
    <location>
        <begin position="139"/>
        <end position="156"/>
    </location>
</feature>
<keyword evidence="1" id="KW-0175">Coiled coil</keyword>
<sequence length="156" mass="18038">MVAFGIMLTSLTVAHAQLDIQAIISNWFDNKKIASMNAVENAIADEQAKQVERLKDELQLTISKTEEAMNHFVEQEKQERMKAIQDYADQLIAKLYDEKDEQIVKDKEYMMQAFQRIMEEAIEEMELISIPPNSINGQEPKEEVDKSEESELEDLK</sequence>
<evidence type="ECO:0000256" key="1">
    <source>
        <dbReference type="SAM" id="Coils"/>
    </source>
</evidence>
<feature type="coiled-coil region" evidence="1">
    <location>
        <begin position="41"/>
        <end position="68"/>
    </location>
</feature>
<feature type="region of interest" description="Disordered" evidence="2">
    <location>
        <begin position="130"/>
        <end position="156"/>
    </location>
</feature>
<name>A0ABU5CRD2_9BACI</name>
<proteinExistence type="predicted"/>